<dbReference type="EMBL" id="BPLQ01014670">
    <property type="protein sequence ID" value="GIY81956.1"/>
    <property type="molecule type" value="Genomic_DNA"/>
</dbReference>
<dbReference type="Proteomes" id="UP001054837">
    <property type="component" value="Unassembled WGS sequence"/>
</dbReference>
<gene>
    <name evidence="1" type="ORF">CDAR_43701</name>
</gene>
<organism evidence="1 2">
    <name type="scientific">Caerostris darwini</name>
    <dbReference type="NCBI Taxonomy" id="1538125"/>
    <lineage>
        <taxon>Eukaryota</taxon>
        <taxon>Metazoa</taxon>
        <taxon>Ecdysozoa</taxon>
        <taxon>Arthropoda</taxon>
        <taxon>Chelicerata</taxon>
        <taxon>Arachnida</taxon>
        <taxon>Araneae</taxon>
        <taxon>Araneomorphae</taxon>
        <taxon>Entelegynae</taxon>
        <taxon>Araneoidea</taxon>
        <taxon>Araneidae</taxon>
        <taxon>Caerostris</taxon>
    </lineage>
</organism>
<dbReference type="AlphaFoldDB" id="A0AAV4WHE3"/>
<reference evidence="1 2" key="1">
    <citation type="submission" date="2021-06" db="EMBL/GenBank/DDBJ databases">
        <title>Caerostris darwini draft genome.</title>
        <authorList>
            <person name="Kono N."/>
            <person name="Arakawa K."/>
        </authorList>
    </citation>
    <scope>NUCLEOTIDE SEQUENCE [LARGE SCALE GENOMIC DNA]</scope>
</reference>
<sequence length="83" mass="9049">MPTIHKITHSPNNAIYFSYVPTTVALVTDPRSDLAHGIICECVPVSHRDIGDRARHILAPVHLRGVNALHAESSLLPCGRGYV</sequence>
<name>A0AAV4WHE3_9ARAC</name>
<protein>
    <submittedName>
        <fullName evidence="1">Uncharacterized protein</fullName>
    </submittedName>
</protein>
<accession>A0AAV4WHE3</accession>
<evidence type="ECO:0000313" key="1">
    <source>
        <dbReference type="EMBL" id="GIY81956.1"/>
    </source>
</evidence>
<proteinExistence type="predicted"/>
<evidence type="ECO:0000313" key="2">
    <source>
        <dbReference type="Proteomes" id="UP001054837"/>
    </source>
</evidence>
<keyword evidence="2" id="KW-1185">Reference proteome</keyword>
<comment type="caution">
    <text evidence="1">The sequence shown here is derived from an EMBL/GenBank/DDBJ whole genome shotgun (WGS) entry which is preliminary data.</text>
</comment>